<proteinExistence type="predicted"/>
<name>A0ABS1E7R6_9GAMM</name>
<dbReference type="EMBL" id="NRSH01000118">
    <property type="protein sequence ID" value="MBK1727247.1"/>
    <property type="molecule type" value="Genomic_DNA"/>
</dbReference>
<comment type="caution">
    <text evidence="1">The sequence shown here is derived from an EMBL/GenBank/DDBJ whole genome shotgun (WGS) entry which is preliminary data.</text>
</comment>
<evidence type="ECO:0000313" key="2">
    <source>
        <dbReference type="Proteomes" id="UP000738126"/>
    </source>
</evidence>
<keyword evidence="2" id="KW-1185">Reference proteome</keyword>
<organism evidence="1 2">
    <name type="scientific">Halorhodospira neutriphila</name>
    <dbReference type="NCBI Taxonomy" id="168379"/>
    <lineage>
        <taxon>Bacteria</taxon>
        <taxon>Pseudomonadati</taxon>
        <taxon>Pseudomonadota</taxon>
        <taxon>Gammaproteobacteria</taxon>
        <taxon>Chromatiales</taxon>
        <taxon>Ectothiorhodospiraceae</taxon>
        <taxon>Halorhodospira</taxon>
    </lineage>
</organism>
<sequence>MAVFFHSGLAATTWLVAPERLNGDLQRCSALLFPILLPAFFGVNRYLGCGRCCTGPACPPRDGGDHPPR</sequence>
<reference evidence="1 2" key="1">
    <citation type="journal article" date="2020" name="Microorganisms">
        <title>Osmotic Adaptation and Compatible Solute Biosynthesis of Phototrophic Bacteria as Revealed from Genome Analyses.</title>
        <authorList>
            <person name="Imhoff J.F."/>
            <person name="Rahn T."/>
            <person name="Kunzel S."/>
            <person name="Keller A."/>
            <person name="Neulinger S.C."/>
        </authorList>
    </citation>
    <scope>NUCLEOTIDE SEQUENCE [LARGE SCALE GENOMIC DNA]</scope>
    <source>
        <strain evidence="1 2">DSM 15116</strain>
    </source>
</reference>
<gene>
    <name evidence="1" type="ORF">CKO13_09500</name>
</gene>
<evidence type="ECO:0000313" key="1">
    <source>
        <dbReference type="EMBL" id="MBK1727247.1"/>
    </source>
</evidence>
<dbReference type="Proteomes" id="UP000738126">
    <property type="component" value="Unassembled WGS sequence"/>
</dbReference>
<protein>
    <submittedName>
        <fullName evidence="1">Uncharacterized protein</fullName>
    </submittedName>
</protein>
<accession>A0ABS1E7R6</accession>